<name>A0A4Y7K5P3_PAPSO</name>
<protein>
    <recommendedName>
        <fullName evidence="3">TMEM131L fifth Ig-like domain-containing protein</fullName>
    </recommendedName>
</protein>
<keyword evidence="2" id="KW-0472">Membrane</keyword>
<feature type="domain" description="TMEM131L fifth Ig-like" evidence="3">
    <location>
        <begin position="422"/>
        <end position="487"/>
    </location>
</feature>
<dbReference type="EMBL" id="CM010720">
    <property type="protein sequence ID" value="RZC67239.1"/>
    <property type="molecule type" value="Genomic_DNA"/>
</dbReference>
<gene>
    <name evidence="4" type="ORF">C5167_010928</name>
</gene>
<dbReference type="OrthoDB" id="168404at2759"/>
<feature type="compositionally biased region" description="Basic and acidic residues" evidence="1">
    <location>
        <begin position="649"/>
        <end position="659"/>
    </location>
</feature>
<dbReference type="InterPro" id="IPR039877">
    <property type="entry name" value="TMEM131-like"/>
</dbReference>
<dbReference type="AlphaFoldDB" id="A0A4Y7K5P3"/>
<dbReference type="InterPro" id="IPR055437">
    <property type="entry name" value="TMEM131L_Ig_5"/>
</dbReference>
<proteinExistence type="predicted"/>
<dbReference type="STRING" id="3469.A0A4Y7K5P3"/>
<feature type="region of interest" description="Disordered" evidence="1">
    <location>
        <begin position="764"/>
        <end position="794"/>
    </location>
</feature>
<feature type="region of interest" description="Disordered" evidence="1">
    <location>
        <begin position="640"/>
        <end position="724"/>
    </location>
</feature>
<feature type="compositionally biased region" description="Low complexity" evidence="1">
    <location>
        <begin position="695"/>
        <end position="716"/>
    </location>
</feature>
<feature type="transmembrane region" description="Helical" evidence="2">
    <location>
        <begin position="482"/>
        <end position="505"/>
    </location>
</feature>
<feature type="compositionally biased region" description="Basic residues" evidence="1">
    <location>
        <begin position="676"/>
        <end position="685"/>
    </location>
</feature>
<feature type="region of interest" description="Disordered" evidence="1">
    <location>
        <begin position="817"/>
        <end position="841"/>
    </location>
</feature>
<organism evidence="4 5">
    <name type="scientific">Papaver somniferum</name>
    <name type="common">Opium poppy</name>
    <dbReference type="NCBI Taxonomy" id="3469"/>
    <lineage>
        <taxon>Eukaryota</taxon>
        <taxon>Viridiplantae</taxon>
        <taxon>Streptophyta</taxon>
        <taxon>Embryophyta</taxon>
        <taxon>Tracheophyta</taxon>
        <taxon>Spermatophyta</taxon>
        <taxon>Magnoliopsida</taxon>
        <taxon>Ranunculales</taxon>
        <taxon>Papaveraceae</taxon>
        <taxon>Papaveroideae</taxon>
        <taxon>Papaver</taxon>
    </lineage>
</organism>
<dbReference type="GO" id="GO:0016020">
    <property type="term" value="C:membrane"/>
    <property type="evidence" value="ECO:0007669"/>
    <property type="project" value="TreeGrafter"/>
</dbReference>
<feature type="transmembrane region" description="Helical" evidence="2">
    <location>
        <begin position="32"/>
        <end position="50"/>
    </location>
</feature>
<keyword evidence="5" id="KW-1185">Reference proteome</keyword>
<evidence type="ECO:0000256" key="1">
    <source>
        <dbReference type="SAM" id="MobiDB-lite"/>
    </source>
</evidence>
<dbReference type="Proteomes" id="UP000316621">
    <property type="component" value="Chromosome 6"/>
</dbReference>
<dbReference type="OMA" id="CENAMHI"/>
<evidence type="ECO:0000259" key="3">
    <source>
        <dbReference type="Pfam" id="PF24501"/>
    </source>
</evidence>
<keyword evidence="2" id="KW-0812">Transmembrane</keyword>
<evidence type="ECO:0000313" key="5">
    <source>
        <dbReference type="Proteomes" id="UP000316621"/>
    </source>
</evidence>
<dbReference type="Gramene" id="RZC67239">
    <property type="protein sequence ID" value="RZC67239"/>
    <property type="gene ID" value="C5167_010928"/>
</dbReference>
<dbReference type="Pfam" id="PF24501">
    <property type="entry name" value="Ig_TMEM131L_5"/>
    <property type="match status" value="1"/>
</dbReference>
<accession>A0A4Y7K5P3</accession>
<dbReference type="PANTHER" id="PTHR22050">
    <property type="entry name" value="RW1 PROTEIN HOMOLOG"/>
    <property type="match status" value="1"/>
</dbReference>
<sequence length="920" mass="100687">MESQQKTLSTTTTTTTEAQQHLAMNFFLSAQGLRFVLVLSCILLLVATWGPCGAKNRILAEMVDQVGDSFDPCARDLLGGDISAEHHKINSATCPSVEKFCVNSKVFCFPSTLPDFSAEVDNSKPASVEGQSNSCWSSDDWMCSLYKGMSVVSCSLTDETELHDVGTKADQQAWSLKGPSPECSMPYVIPDKNFEVMRSDLRDALSSPNIKLKQLEGAEADELVLRNWKFQGTTSGMSVLEDEEVLFPVVQIGNHHSKWISVKNPSAQPVIMQLILNSRETIEACKAADMLRLSSSVVHDDSTRPARYGFSTAASAITEVYVHPNGRAFLGPVVFHPSERCAWKGSAVIRNNLSGVEWLSLKGFGGSLSLVLLEGFQAVHSLEFNLSIEKPFNPSYPEKLYHSVVKSPACSKPLSKVIFAKNSGDLPLEIRSIKVSGAGCGLDGFKVHTCDSFSLEPGELRKLLISYQPDFFAGVVQGDLELALATGIFVIPMKASIPVYMLSICRKSIIWILLKKFTQLVFIVASILFFLFFFVLPRVITSDPSDCLFKTESACISRVRGPYCIHPNHGKCRFSISCYMDNMFKSVREDETSKLGFVSRYSDYSTGAQKQQITKHMKNVHDFQDSQVFGICGHQNNTSPLRCSSEAKSGGREDNKKGQPEPQESGNLTVRTGKESRRRKKKKRSAGGAGLLEVSSSQSGNSTPSSPLSPLTSCTPKQTMPSPEVERVVTGISFVDAADKRNKKGKPLLAAEIPKVLDSKVSAKYKRSSSLLQDPPDTPVPRKSTSKPALLPSATFPSMSRRLPCLVNASPLHTSTSSINLRDRAPGSNLRRGPSAKTEEKPKEIDKFAYDIWGDHFGGFHLGGNNEVSSIITNAWLSGDSQSFFARGPQILMQKSQVRSVSPVHKLGQSSVTCPLLQNG</sequence>
<reference evidence="4 5" key="1">
    <citation type="journal article" date="2018" name="Science">
        <title>The opium poppy genome and morphinan production.</title>
        <authorList>
            <person name="Guo L."/>
            <person name="Winzer T."/>
            <person name="Yang X."/>
            <person name="Li Y."/>
            <person name="Ning Z."/>
            <person name="He Z."/>
            <person name="Teodor R."/>
            <person name="Lu Y."/>
            <person name="Bowser T.A."/>
            <person name="Graham I.A."/>
            <person name="Ye K."/>
        </authorList>
    </citation>
    <scope>NUCLEOTIDE SEQUENCE [LARGE SCALE GENOMIC DNA]</scope>
    <source>
        <strain evidence="5">cv. HN1</strain>
        <tissue evidence="4">Leaves</tissue>
    </source>
</reference>
<keyword evidence="2" id="KW-1133">Transmembrane helix</keyword>
<evidence type="ECO:0000256" key="2">
    <source>
        <dbReference type="SAM" id="Phobius"/>
    </source>
</evidence>
<evidence type="ECO:0000313" key="4">
    <source>
        <dbReference type="EMBL" id="RZC67239.1"/>
    </source>
</evidence>
<feature type="transmembrane region" description="Helical" evidence="2">
    <location>
        <begin position="517"/>
        <end position="536"/>
    </location>
</feature>
<dbReference type="PANTHER" id="PTHR22050:SF0">
    <property type="entry name" value="TRANSMEMBRANE PROTEIN 131 HOMOLOG"/>
    <property type="match status" value="1"/>
</dbReference>